<dbReference type="AlphaFoldDB" id="A0A432GLN5"/>
<name>A0A432GLN5_9DELT</name>
<sequence length="98" mass="10981">RKQAFEMFSDLMNRIDNEAISTFFKLTIARPIAEPEPAPFLKDVEFIHGEVEIPDGTETKKKKPQPVRAQSTVGRNEPCPCGSGKKYKRCCGLAKKIA</sequence>
<proteinExistence type="predicted"/>
<feature type="region of interest" description="Disordered" evidence="1">
    <location>
        <begin position="52"/>
        <end position="75"/>
    </location>
</feature>
<gene>
    <name evidence="2" type="primary">secA</name>
    <name evidence="2" type="ORF">DSY96_06435</name>
</gene>
<dbReference type="PANTHER" id="PTHR33747">
    <property type="entry name" value="UPF0225 PROTEIN SCO1677"/>
    <property type="match status" value="1"/>
</dbReference>
<dbReference type="Proteomes" id="UP000287917">
    <property type="component" value="Unassembled WGS sequence"/>
</dbReference>
<dbReference type="EMBL" id="QNZK01000228">
    <property type="protein sequence ID" value="RTZ84295.1"/>
    <property type="molecule type" value="Genomic_DNA"/>
</dbReference>
<feature type="non-terminal residue" evidence="2">
    <location>
        <position position="1"/>
    </location>
</feature>
<dbReference type="InterPro" id="IPR036266">
    <property type="entry name" value="SecA_Wing/Scaffold_sf"/>
</dbReference>
<dbReference type="InterPro" id="IPR004027">
    <property type="entry name" value="SEC_C_motif"/>
</dbReference>
<dbReference type="PANTHER" id="PTHR33747:SF1">
    <property type="entry name" value="ADENYLATE CYCLASE-ASSOCIATED CAP C-TERMINAL DOMAIN-CONTAINING PROTEIN"/>
    <property type="match status" value="1"/>
</dbReference>
<accession>A0A432GLN5</accession>
<reference evidence="2 3" key="1">
    <citation type="submission" date="2018-06" db="EMBL/GenBank/DDBJ databases">
        <title>Combined omics and stable isotope probing to characterize newly discovered Mariana Back-Arc vent microbial communities.</title>
        <authorList>
            <person name="Trembath-Reichert E."/>
            <person name="Huber J.A."/>
        </authorList>
    </citation>
    <scope>NUCLEOTIDE SEQUENCE [LARGE SCALE GENOMIC DNA]</scope>
    <source>
        <strain evidence="2">MAG 58</strain>
    </source>
</reference>
<dbReference type="Gene3D" id="3.10.450.50">
    <property type="match status" value="1"/>
</dbReference>
<evidence type="ECO:0000313" key="2">
    <source>
        <dbReference type="EMBL" id="RTZ84295.1"/>
    </source>
</evidence>
<dbReference type="SUPFAM" id="SSF81886">
    <property type="entry name" value="Helical scaffold and wing domains of SecA"/>
    <property type="match status" value="1"/>
</dbReference>
<comment type="caution">
    <text evidence="2">The sequence shown here is derived from an EMBL/GenBank/DDBJ whole genome shotgun (WGS) entry which is preliminary data.</text>
</comment>
<protein>
    <submittedName>
        <fullName evidence="2">Preprotein translocase subunit SecA</fullName>
    </submittedName>
</protein>
<dbReference type="Pfam" id="PF02810">
    <property type="entry name" value="SEC-C"/>
    <property type="match status" value="1"/>
</dbReference>
<organism evidence="2 3">
    <name type="scientific">SAR324 cluster bacterium</name>
    <dbReference type="NCBI Taxonomy" id="2024889"/>
    <lineage>
        <taxon>Bacteria</taxon>
        <taxon>Deltaproteobacteria</taxon>
        <taxon>SAR324 cluster</taxon>
    </lineage>
</organism>
<dbReference type="SUPFAM" id="SSF103642">
    <property type="entry name" value="Sec-C motif"/>
    <property type="match status" value="1"/>
</dbReference>
<evidence type="ECO:0000313" key="3">
    <source>
        <dbReference type="Proteomes" id="UP000287917"/>
    </source>
</evidence>
<evidence type="ECO:0000256" key="1">
    <source>
        <dbReference type="SAM" id="MobiDB-lite"/>
    </source>
</evidence>